<dbReference type="Proteomes" id="UP000682892">
    <property type="component" value="Unassembled WGS sequence"/>
</dbReference>
<feature type="compositionally biased region" description="Polar residues" evidence="2">
    <location>
        <begin position="253"/>
        <end position="264"/>
    </location>
</feature>
<reference evidence="4" key="2">
    <citation type="journal article" date="2007" name="Science">
        <title>Genome sequence of Aedes aegypti, a major arbovirus vector.</title>
        <authorList>
            <person name="Nene V."/>
            <person name="Wortman J.R."/>
            <person name="Lawson D."/>
            <person name="Haas B."/>
            <person name="Kodira C."/>
            <person name="Tu Z.J."/>
            <person name="Loftus B."/>
            <person name="Xi Z."/>
            <person name="Megy K."/>
            <person name="Grabherr M."/>
            <person name="Ren Q."/>
            <person name="Zdobnov E.M."/>
            <person name="Lobo N.F."/>
            <person name="Campbell K.S."/>
            <person name="Brown S.E."/>
            <person name="Bonaldo M.F."/>
            <person name="Zhu J."/>
            <person name="Sinkins S.P."/>
            <person name="Hogenkamp D.G."/>
            <person name="Amedeo P."/>
            <person name="Arensburger P."/>
            <person name="Atkinson P.W."/>
            <person name="Bidwell S."/>
            <person name="Biedler J."/>
            <person name="Birney E."/>
            <person name="Bruggner R.V."/>
            <person name="Costas J."/>
            <person name="Coy M.R."/>
            <person name="Crabtree J."/>
            <person name="Crawford M."/>
            <person name="Debruyn B."/>
            <person name="Decaprio D."/>
            <person name="Eiglmeier K."/>
            <person name="Eisenstadt E."/>
            <person name="El-Dorry H."/>
            <person name="Gelbart W.M."/>
            <person name="Gomes S.L."/>
            <person name="Hammond M."/>
            <person name="Hannick L.I."/>
            <person name="Hogan J.R."/>
            <person name="Holmes M.H."/>
            <person name="Jaffe D."/>
            <person name="Johnston J.S."/>
            <person name="Kennedy R.C."/>
            <person name="Koo H."/>
            <person name="Kravitz S."/>
            <person name="Kriventseva E.V."/>
            <person name="Kulp D."/>
            <person name="Labutti K."/>
            <person name="Lee E."/>
            <person name="Li S."/>
            <person name="Lovin D.D."/>
            <person name="Mao C."/>
            <person name="Mauceli E."/>
            <person name="Menck C.F."/>
            <person name="Miller J.R."/>
            <person name="Montgomery P."/>
            <person name="Mori A."/>
            <person name="Nascimento A.L."/>
            <person name="Naveira H.F."/>
            <person name="Nusbaum C."/>
            <person name="O'leary S."/>
            <person name="Orvis J."/>
            <person name="Pertea M."/>
            <person name="Quesneville H."/>
            <person name="Reidenbach K.R."/>
            <person name="Rogers Y.H."/>
            <person name="Roth C.W."/>
            <person name="Schneider J.R."/>
            <person name="Schatz M."/>
            <person name="Shumway M."/>
            <person name="Stanke M."/>
            <person name="Stinson E.O."/>
            <person name="Tubio J.M."/>
            <person name="Vanzee J.P."/>
            <person name="Verjovski-Almeida S."/>
            <person name="Werner D."/>
            <person name="White O."/>
            <person name="Wyder S."/>
            <person name="Zeng Q."/>
            <person name="Zhao Q."/>
            <person name="Zhao Y."/>
            <person name="Hill C.A."/>
            <person name="Raikhel A.S."/>
            <person name="Soares M.B."/>
            <person name="Knudson D.L."/>
            <person name="Lee N.H."/>
            <person name="Galagan J."/>
            <person name="Salzberg S.L."/>
            <person name="Paulsen I.T."/>
            <person name="Dimopoulos G."/>
            <person name="Collins F.H."/>
            <person name="Birren B."/>
            <person name="Fraser-Liggett C.M."/>
            <person name="Severson D.W."/>
        </authorList>
    </citation>
    <scope>NUCLEOTIDE SEQUENCE [LARGE SCALE GENOMIC DNA]</scope>
    <source>
        <strain evidence="4">Liverpool</strain>
    </source>
</reference>
<feature type="compositionally biased region" description="Acidic residues" evidence="2">
    <location>
        <begin position="356"/>
        <end position="365"/>
    </location>
</feature>
<accession>Q173X8</accession>
<dbReference type="VEuPathDB" id="VectorBase:AAEL006998"/>
<dbReference type="SUPFAM" id="SSF46689">
    <property type="entry name" value="Homeodomain-like"/>
    <property type="match status" value="1"/>
</dbReference>
<dbReference type="GO" id="GO:0001156">
    <property type="term" value="F:TFIIIC-class transcription factor complex binding"/>
    <property type="evidence" value="ECO:0007669"/>
    <property type="project" value="TreeGrafter"/>
</dbReference>
<dbReference type="PhylomeDB" id="Q173X8"/>
<dbReference type="InterPro" id="IPR001005">
    <property type="entry name" value="SANT/Myb"/>
</dbReference>
<dbReference type="PANTHER" id="PTHR22929:SF0">
    <property type="entry name" value="TRANSCRIPTION FACTOR TFIIIB COMPONENT B'' HOMOLOG"/>
    <property type="match status" value="1"/>
</dbReference>
<dbReference type="EMBL" id="CH477416">
    <property type="protein sequence ID" value="EAT41318.1"/>
    <property type="molecule type" value="Genomic_DNA"/>
</dbReference>
<feature type="non-terminal residue" evidence="4">
    <location>
        <position position="1"/>
    </location>
</feature>
<dbReference type="OMA" id="NPMEQKP"/>
<dbReference type="VEuPathDB" id="VectorBase:AAEL021420"/>
<dbReference type="GO" id="GO:0005634">
    <property type="term" value="C:nucleus"/>
    <property type="evidence" value="ECO:0007669"/>
    <property type="project" value="UniProtKB-SubCell"/>
</dbReference>
<evidence type="ECO:0000256" key="2">
    <source>
        <dbReference type="SAM" id="MobiDB-lite"/>
    </source>
</evidence>
<dbReference type="eggNOG" id="KOG2009">
    <property type="taxonomic scope" value="Eukaryota"/>
</dbReference>
<evidence type="ECO:0000313" key="5">
    <source>
        <dbReference type="Proteomes" id="UP000682892"/>
    </source>
</evidence>
<dbReference type="GO" id="GO:0070898">
    <property type="term" value="P:RNA polymerase III preinitiation complex assembly"/>
    <property type="evidence" value="ECO:0007669"/>
    <property type="project" value="TreeGrafter"/>
</dbReference>
<gene>
    <name evidence="4" type="ORF">AaeL_AAEL006998</name>
</gene>
<evidence type="ECO:0000256" key="1">
    <source>
        <dbReference type="ARBA" id="ARBA00004123"/>
    </source>
</evidence>
<feature type="domain" description="Myb-like" evidence="3">
    <location>
        <begin position="106"/>
        <end position="154"/>
    </location>
</feature>
<organism evidence="4 5">
    <name type="scientific">Aedes aegypti</name>
    <name type="common">Yellowfever mosquito</name>
    <name type="synonym">Culex aegypti</name>
    <dbReference type="NCBI Taxonomy" id="7159"/>
    <lineage>
        <taxon>Eukaryota</taxon>
        <taxon>Metazoa</taxon>
        <taxon>Ecdysozoa</taxon>
        <taxon>Arthropoda</taxon>
        <taxon>Hexapoda</taxon>
        <taxon>Insecta</taxon>
        <taxon>Pterygota</taxon>
        <taxon>Neoptera</taxon>
        <taxon>Endopterygota</taxon>
        <taxon>Diptera</taxon>
        <taxon>Nematocera</taxon>
        <taxon>Culicoidea</taxon>
        <taxon>Culicidae</taxon>
        <taxon>Culicinae</taxon>
        <taxon>Aedini</taxon>
        <taxon>Aedes</taxon>
        <taxon>Stegomyia</taxon>
    </lineage>
</organism>
<feature type="compositionally biased region" description="Pro residues" evidence="2">
    <location>
        <begin position="31"/>
        <end position="49"/>
    </location>
</feature>
<feature type="compositionally biased region" description="Basic residues" evidence="2">
    <location>
        <begin position="201"/>
        <end position="214"/>
    </location>
</feature>
<feature type="compositionally biased region" description="Acidic residues" evidence="2">
    <location>
        <begin position="241"/>
        <end position="250"/>
    </location>
</feature>
<dbReference type="STRING" id="7159.Q173X8"/>
<feature type="region of interest" description="Disordered" evidence="2">
    <location>
        <begin position="1"/>
        <end position="49"/>
    </location>
</feature>
<dbReference type="AlphaFoldDB" id="Q173X8"/>
<feature type="non-terminal residue" evidence="4">
    <location>
        <position position="452"/>
    </location>
</feature>
<feature type="compositionally biased region" description="Polar residues" evidence="2">
    <location>
        <begin position="366"/>
        <end position="375"/>
    </location>
</feature>
<name>Q173X8_AEDAE</name>
<comment type="subcellular location">
    <subcellularLocation>
        <location evidence="1">Nucleus</location>
    </subcellularLocation>
</comment>
<evidence type="ECO:0000259" key="3">
    <source>
        <dbReference type="SMART" id="SM00717"/>
    </source>
</evidence>
<dbReference type="PaxDb" id="7159-AAEL006998-PA"/>
<reference evidence="4" key="3">
    <citation type="submission" date="2012-09" db="EMBL/GenBank/DDBJ databases">
        <authorList>
            <consortium name="VectorBase"/>
        </authorList>
    </citation>
    <scope>NUCLEOTIDE SEQUENCE</scope>
    <source>
        <strain evidence="4">Liverpool</strain>
    </source>
</reference>
<protein>
    <submittedName>
        <fullName evidence="4">AAEL006998-PA</fullName>
    </submittedName>
</protein>
<reference evidence="4" key="1">
    <citation type="submission" date="2005-10" db="EMBL/GenBank/DDBJ databases">
        <authorList>
            <person name="Loftus B.J."/>
            <person name="Nene V.M."/>
            <person name="Hannick L.I."/>
            <person name="Bidwell S."/>
            <person name="Haas B."/>
            <person name="Amedeo P."/>
            <person name="Orvis J."/>
            <person name="Wortman J.R."/>
            <person name="White O.R."/>
            <person name="Salzberg S."/>
            <person name="Shumway M."/>
            <person name="Koo H."/>
            <person name="Zhao Y."/>
            <person name="Holmes M."/>
            <person name="Miller J."/>
            <person name="Schatz M."/>
            <person name="Pop M."/>
            <person name="Pai G."/>
            <person name="Utterback T."/>
            <person name="Rogers Y.-H."/>
            <person name="Kravitz S."/>
            <person name="Fraser C.M."/>
        </authorList>
    </citation>
    <scope>NUCLEOTIDE SEQUENCE</scope>
    <source>
        <strain evidence="4">Liverpool</strain>
    </source>
</reference>
<evidence type="ECO:0000313" key="4">
    <source>
        <dbReference type="EMBL" id="EAT41318.1"/>
    </source>
</evidence>
<proteinExistence type="predicted"/>
<dbReference type="InterPro" id="IPR009057">
    <property type="entry name" value="Homeodomain-like_sf"/>
</dbReference>
<dbReference type="Pfam" id="PF15963">
    <property type="entry name" value="Myb_DNA-bind_7"/>
    <property type="match status" value="1"/>
</dbReference>
<feature type="compositionally biased region" description="Polar residues" evidence="2">
    <location>
        <begin position="289"/>
        <end position="305"/>
    </location>
</feature>
<dbReference type="InterPro" id="IPR039467">
    <property type="entry name" value="TFIIIB_B''_Myb"/>
</dbReference>
<dbReference type="PANTHER" id="PTHR22929">
    <property type="entry name" value="RNA POLYMERASE III TRANSCRIPTION INITIATION FACTOR B"/>
    <property type="match status" value="1"/>
</dbReference>
<sequence length="452" mass="51371">SPALSKKGSMENIPRSVDRERRSVSKSRSPTPAPIMAPPEPPSAPPPLQLTPQIKLGPNGEMILDEASLVVENEREKAIRDSLAKAEIVYMDEFSGNSGYYSRYKRTRDWPPEETIRFYRCLHTIGTDFSMMIQLFPNRTRRDLKLKFKKEERLNLKLVNKALLYPKEFNIEELRQQFEEEDEEIERQREQERQLNQSKNRNPKKRPRRKRRKVTRNESAADPVVERKRSSTAAVSKPLSEAEEVEDDVFDGNNVSDSEPTGDTSNREDRVPQVESIPYIPNGELDETGVTSVTESSQSITSQANAEVESSDSRLNIEAMDIEVNNPSPVMVLPDETTPSSDSLQMKPEMESTESPTEDSTDWQESEYSGDQTEQPVYDQEADEEEPRGLGPLEDIDINSLVLVESQDTNDPTKTIYEIYVTDPETGKLSEKPLDVPYDVIENIRSILEGGE</sequence>
<dbReference type="GO" id="GO:0000126">
    <property type="term" value="C:transcription factor TFIIIB complex"/>
    <property type="evidence" value="ECO:0007669"/>
    <property type="project" value="TreeGrafter"/>
</dbReference>
<dbReference type="SMART" id="SM00717">
    <property type="entry name" value="SANT"/>
    <property type="match status" value="1"/>
</dbReference>
<feature type="region of interest" description="Disordered" evidence="2">
    <location>
        <begin position="185"/>
        <end position="396"/>
    </location>
</feature>